<keyword evidence="3" id="KW-1133">Transmembrane helix</keyword>
<feature type="compositionally biased region" description="Basic and acidic residues" evidence="5">
    <location>
        <begin position="1"/>
        <end position="12"/>
    </location>
</feature>
<dbReference type="InterPro" id="IPR053022">
    <property type="entry name" value="Chloroplast_translocon_comp"/>
</dbReference>
<keyword evidence="8" id="KW-1185">Reference proteome</keyword>
<dbReference type="RefSeq" id="WP_200987638.1">
    <property type="nucleotide sequence ID" value="NZ_CP063311.1"/>
</dbReference>
<evidence type="ECO:0000256" key="1">
    <source>
        <dbReference type="ARBA" id="ARBA00004167"/>
    </source>
</evidence>
<comment type="subcellular location">
    <subcellularLocation>
        <location evidence="1">Membrane</location>
        <topology evidence="1">Single-pass membrane protein</topology>
    </subcellularLocation>
</comment>
<evidence type="ECO:0000256" key="4">
    <source>
        <dbReference type="ARBA" id="ARBA00023136"/>
    </source>
</evidence>
<accession>A0A7S6RBP1</accession>
<keyword evidence="4" id="KW-0472">Membrane</keyword>
<gene>
    <name evidence="7" type="ORF">IM676_15005</name>
</gene>
<dbReference type="Proteomes" id="UP000593846">
    <property type="component" value="Chromosome"/>
</dbReference>
<evidence type="ECO:0000313" key="7">
    <source>
        <dbReference type="EMBL" id="QOV21998.1"/>
    </source>
</evidence>
<dbReference type="GO" id="GO:0005886">
    <property type="term" value="C:plasma membrane"/>
    <property type="evidence" value="ECO:0007669"/>
    <property type="project" value="InterPro"/>
</dbReference>
<dbReference type="EMBL" id="CP063311">
    <property type="protein sequence ID" value="QOV21998.1"/>
    <property type="molecule type" value="Genomic_DNA"/>
</dbReference>
<feature type="domain" description="Translocation and assembly module TamB C-terminal" evidence="6">
    <location>
        <begin position="1464"/>
        <end position="1857"/>
    </location>
</feature>
<dbReference type="InterPro" id="IPR007452">
    <property type="entry name" value="TamB_C"/>
</dbReference>
<dbReference type="KEGG" id="aee:IM676_15005"/>
<name>A0A7S6RBP1_9CYAN</name>
<sequence length="1857" mass="199487">MSKSPHQNDHSRSSPHPKRHKNHPWRWSWAAAWNRRTITLGGLLLVPMALLTASGVWRLQNFVTKELTPLAATSITNTLNRPVNLGEVTGFSLTGVKFSASSIPPTPTDPDRVVADGVEVGFNPWQLIFQRQLQLDVTLVNPNIYIQQDDQGRWITTEISPPGPAGLIKTDLDKIRLRNGNLVLQPQGGDDQLENHPQKFSIAPVGFSQINGTAQLLDKNQLIKFQLRGQANSGGSVAITGEVIPQTLAYNLQLRSQDLSAPQITNLIKLPFDLQAGKVNSNLQIQLTPDQPQRGIIGALVLNGSADLQGVTMQIPKVVQPFVNTQGIISFQGREIKLDNITSNYSKIPLVATGIIDLDTGFKLTGRVNNVSVSHAQESLNINLNLPVSGQLQADLQVMGELTKPVLSGSVSTIKTAQIDKIDFNKITSKFEFIPHENLVSFRNIQAESLVTGKIKGFGEITLLKTPQLDFNLAAENISGDAIAQLYQTTPKPNEKLFQIGTVTATAQLRGQGDNVQTLVKWQANQATYPATGETVIAPDGSLAFGNVHLKVGGGMVRGSGNFANGRWRGDIQAAGVGLTPFVDENQLQNISLTGATFNGRVLLEGSTEPLQIATIRTENARVNIAGGTIAVSDFQLQNQEFSAQLVTNSVRLAEIFPKSPPGLDGSLAGKFQIAGNTENFALNSLRGNGEGRLSLRGGTVTAANVQLADGLYRAKLQTTNLPWQQLVAVPPQFHGELTGQLNVVGSVDSFSLETIQAQGQGQLNIAGGQIQATNIQLAKGVYQVGLDAAGVELSRLNEQLSGDLAGKFQVSGTLGSTTLADVRGSGQVELSQGIPGIPQPLSAVLTWNGQKLAIQQATATGLNISGDIFTNFQTAGIPEITGVNLQVQAQNYNLEHLPISLPDQLSVVGNVDFQGQITGNLALPKVTGKVGLRDLVIQNVAFEPLLTGNIDSAKDRGLSLDLRGNQDRISLNLDSQNRPEMLLVKREQALVTGQAQGDDLAIKVANFPLDILNFRPWPNLYLGAGKLGGLLTGNLLLDQQTLAARGNLTVVSPQFGQITGDRLGLEFDYSNNEVTVITSELVKGQSRYTMEGNLTQTPQGPQLQGKLQVTQGDIQDVLRIAPILQLPDLQEGTVTATTYGTAGDLTTQNRGLSPTASLLNQLQHLDQVNSELATQQQERLKTSHFPDLADLRGTFEGEISLNTTTPGGLSVEFDLNGENFTWGKKETSRFYSFDNIIAQGNFQNGILQLRPLRISVDNSLLSFTGNIGGDDQSGQLRVRNLPVQLVNNLVDLPIIGVSGNLNGSAALAGSIANPQSKGDLEITEGTLNGVEVESARASFSYADGRFNFNSTVAIVETEPVNITGSIPYQLPFASVVPDDNQISLDVQVRNEGLAILNLLTNQAVFEEGEGEIDIRVRGTLEQPIVNGTAYVNNATFKSDVLPEKVKGVTGKVLFDFDRILVENLEGQFGRGDVVASGEIPIFNNGQPNLENPLTVNIGELVLNLDGLYQGWVRGNLQITGSALNPEIGGQVNLFNGEVLLADAANSSTSNDSNAKAARVSTPKWSSSSGELTYGYPKPAMNLGMRFNNLALELGQNVAIINPPLLSFRATGNLRVNGSVAQPIPDGTIRLEEGRVNLFTTQFNLARGYQHTATFRASQPLDPELDVRLVTKVLDVVQSSDFTRSSTLGLAALESVQVEANVQGFASQLNDVLELTSSPTRSQTEIIALLGGGLLGGQGGRDTTLDLINIAGSAVFSNFQSAFNRIGSAFGLTELRIFPTILSQNPEAGRNNSTLELAAEAGIDISPKVSVSNIKILTAKDPSQWGINYRISEKFRIRASTNLEDDSRAVVEFQMRF</sequence>
<feature type="compositionally biased region" description="Basic residues" evidence="5">
    <location>
        <begin position="13"/>
        <end position="22"/>
    </location>
</feature>
<dbReference type="GO" id="GO:0009306">
    <property type="term" value="P:protein secretion"/>
    <property type="evidence" value="ECO:0007669"/>
    <property type="project" value="InterPro"/>
</dbReference>
<dbReference type="PANTHER" id="PTHR34457:SF3">
    <property type="entry name" value="PROTEIN TIC236, CHLOROPLASTIC"/>
    <property type="match status" value="1"/>
</dbReference>
<organism evidence="7 8">
    <name type="scientific">Anabaenopsis elenkinii CCIBt3563</name>
    <dbReference type="NCBI Taxonomy" id="2779889"/>
    <lineage>
        <taxon>Bacteria</taxon>
        <taxon>Bacillati</taxon>
        <taxon>Cyanobacteriota</taxon>
        <taxon>Cyanophyceae</taxon>
        <taxon>Nostocales</taxon>
        <taxon>Nodulariaceae</taxon>
        <taxon>Anabaenopsis</taxon>
    </lineage>
</organism>
<keyword evidence="2" id="KW-0812">Transmembrane</keyword>
<dbReference type="Pfam" id="PF04357">
    <property type="entry name" value="TamB"/>
    <property type="match status" value="1"/>
</dbReference>
<evidence type="ECO:0000256" key="5">
    <source>
        <dbReference type="SAM" id="MobiDB-lite"/>
    </source>
</evidence>
<evidence type="ECO:0000259" key="6">
    <source>
        <dbReference type="Pfam" id="PF04357"/>
    </source>
</evidence>
<proteinExistence type="predicted"/>
<reference evidence="8" key="1">
    <citation type="submission" date="2020-10" db="EMBL/GenBank/DDBJ databases">
        <title>Genome-based taxonomic classification of the species Anabaenopsis elenkinii.</title>
        <authorList>
            <person name="Delbaje E."/>
            <person name="Andreote A.P.D."/>
            <person name="Pellegrinetti T.A."/>
            <person name="Cruz R.B."/>
            <person name="Branco L.H.Z."/>
            <person name="Fiore M.F."/>
        </authorList>
    </citation>
    <scope>NUCLEOTIDE SEQUENCE [LARGE SCALE GENOMIC DNA]</scope>
    <source>
        <strain evidence="8">CCIBt3563</strain>
    </source>
</reference>
<evidence type="ECO:0000256" key="3">
    <source>
        <dbReference type="ARBA" id="ARBA00022989"/>
    </source>
</evidence>
<protein>
    <submittedName>
        <fullName evidence="7">Translocation/assembly module TamB domain-containing protein</fullName>
    </submittedName>
</protein>
<dbReference type="PANTHER" id="PTHR34457">
    <property type="entry name" value="EMBRYO DEFECTIVE 2410"/>
    <property type="match status" value="1"/>
</dbReference>
<evidence type="ECO:0000256" key="2">
    <source>
        <dbReference type="ARBA" id="ARBA00022692"/>
    </source>
</evidence>
<evidence type="ECO:0000313" key="8">
    <source>
        <dbReference type="Proteomes" id="UP000593846"/>
    </source>
</evidence>
<feature type="region of interest" description="Disordered" evidence="5">
    <location>
        <begin position="1"/>
        <end position="22"/>
    </location>
</feature>